<protein>
    <submittedName>
        <fullName evidence="1">Uncharacterized protein</fullName>
    </submittedName>
</protein>
<evidence type="ECO:0000313" key="2">
    <source>
        <dbReference type="Proteomes" id="UP000828941"/>
    </source>
</evidence>
<evidence type="ECO:0000313" key="1">
    <source>
        <dbReference type="EMBL" id="KAI4352982.1"/>
    </source>
</evidence>
<accession>A0ACB9PYU1</accession>
<keyword evidence="2" id="KW-1185">Reference proteome</keyword>
<organism evidence="1 2">
    <name type="scientific">Bauhinia variegata</name>
    <name type="common">Purple orchid tree</name>
    <name type="synonym">Phanera variegata</name>
    <dbReference type="NCBI Taxonomy" id="167791"/>
    <lineage>
        <taxon>Eukaryota</taxon>
        <taxon>Viridiplantae</taxon>
        <taxon>Streptophyta</taxon>
        <taxon>Embryophyta</taxon>
        <taxon>Tracheophyta</taxon>
        <taxon>Spermatophyta</taxon>
        <taxon>Magnoliopsida</taxon>
        <taxon>eudicotyledons</taxon>
        <taxon>Gunneridae</taxon>
        <taxon>Pentapetalae</taxon>
        <taxon>rosids</taxon>
        <taxon>fabids</taxon>
        <taxon>Fabales</taxon>
        <taxon>Fabaceae</taxon>
        <taxon>Cercidoideae</taxon>
        <taxon>Cercideae</taxon>
        <taxon>Bauhiniinae</taxon>
        <taxon>Bauhinia</taxon>
    </lineage>
</organism>
<reference evidence="1 2" key="1">
    <citation type="journal article" date="2022" name="DNA Res.">
        <title>Chromosomal-level genome assembly of the orchid tree Bauhinia variegata (Leguminosae; Cercidoideae) supports the allotetraploid origin hypothesis of Bauhinia.</title>
        <authorList>
            <person name="Zhong Y."/>
            <person name="Chen Y."/>
            <person name="Zheng D."/>
            <person name="Pang J."/>
            <person name="Liu Y."/>
            <person name="Luo S."/>
            <person name="Meng S."/>
            <person name="Qian L."/>
            <person name="Wei D."/>
            <person name="Dai S."/>
            <person name="Zhou R."/>
        </authorList>
    </citation>
    <scope>NUCLEOTIDE SEQUENCE [LARGE SCALE GENOMIC DNA]</scope>
    <source>
        <strain evidence="1">BV-YZ2020</strain>
    </source>
</reference>
<name>A0ACB9PYU1_BAUVA</name>
<sequence>MALNEGRYLSFGFSQDKGRTGMELEVGLKISKTRDDITSISEFRVAKDRVEPVFLSRETDSMFILTAHLTGYKRENIDIKINEDGSEISISGEKPVQEKLMLGWIMLKKEVEIKGFRKVFKIPHGVILDRIKAKYNQEESVFKIVMPKLVKGISGVRIEEVKEEGGTGRGRLELKQSEAEAEAEAGHTSNSFGETSKQVSKESGIQKTEEIQSVGEKIHGEATGETIQKKIETKHRGGESVREKVISEGFRDMKKSALDQNVADNVTKKNGQTSQEVTKLSSEIQEKEETENAIEKMEGRESEKMLAEGGNGVIKGDLTWGKQETGEEGMKVTELDQSVAYHIPSNIDETNKEAISEKTVESERTLVEANAVIAENKEPQIESVDKSKEHRREVGMGGFEATKTSMEEFPQLVPETPLEGNVGPKMEETKHVKKAVIKRKGKEIECLEEKIGGKESKKMYVKPNMVIEKDVTEETTRKGSEEQKIEHKHDDQQIVPENIVKGEFEAFSGVTQDFAKQVEQMSLDGSKRFKVTKMEETEEVREAMARKNIKEIECFTDKVEGDLESKSMHKEANEEIEKNTLKEAFEKEIEDSKIKTNGNQQNLQENIVKGAFELLGTVIEEFPKQVEEAMAKKGRKEIEDSVSKVKEEGSTKMLVEGNGDFEKDMVEETSQKESREPRIGTRDSDQLSGQEKVDKGGFDVMETLRNMFPKQSAEILLEGGKGSKDTKGEETKGVKEESTKTKSPVEKVKGEEIEKIHVKANEDFREDVIKETILKEIQEAKVETMDRGQQCGQKDISKGTFEARETATEEFSKQMAESSLIEESEGSKVARLEETKKVKEVGKSGEIEIVPEKCTPEREVRHTNIAPHPKVVIKGFKEVERGNSKDKPELKELLPQEIQSKSTRVSEQQDILKVKRAKEVEEGEQYSHSMDGTKTVGSIADQVVKPFQVPSLPSTQKSQVEEIEVPKIENDNIAQQSARKELDHKGEIGRKDITGKELQLPKQDYIANAKDEKPRKREEIQKLDSEEVDDSKVVEETMQTRPEIEHQRKSEAAATHPEVISTEFEVVDQKNGIEEPPGKELSPPRVQVQSKESFEPEKSSMKLNFPRTTRLLPEMEERKGYGHVKEGIKTPEIVEYQAAKGSDMQNIASSQQSIVEAKHEASIESPKQKSEIFFQESNKGRAHSADKEMDTLQRLEEKQKVDVTEEAHLAYKFPEKIQGRTKGTKMFAEDKCQQLVRENIDKKTFETNVAEEELLKRGRGAETLLEKSEVPKMGETELVSQQSLRRERAKTSKTAQDKKGEVKKISEMTQEKSVKEHLRESAGATLEIGEKPSKATATRPKATTEEFEDLKPINQSGKSQTEELSYPTMEVQSRMPHESAKKQKILEREGVQQEMERRKPMHVLAGNEVPEAEIPKREVEPPEATVTRSKATNIKFKKVEPKGESDKEGTNELTSPFVEKLREEPYELAKPTMKQDTPKAEILQQVHKEKEIIQSPQGSEASKARADKVDEPSMLPSPSSTQQFEVKGKGKTEEYCEDSHLQESEKQESEMKADQDVEQTETSKPDFPTDQQSIKDDQQVIGEEESHERHEIEEKTANERGDEASQDNLQESVEQKDPKEETSGEKKYDKRSSNKFRATLMVAGSAILISLTVFFIRHKRAKKR</sequence>
<comment type="caution">
    <text evidence="1">The sequence shown here is derived from an EMBL/GenBank/DDBJ whole genome shotgun (WGS) entry which is preliminary data.</text>
</comment>
<dbReference type="Proteomes" id="UP000828941">
    <property type="component" value="Chromosome 3"/>
</dbReference>
<dbReference type="EMBL" id="CM039428">
    <property type="protein sequence ID" value="KAI4352982.1"/>
    <property type="molecule type" value="Genomic_DNA"/>
</dbReference>
<proteinExistence type="predicted"/>
<gene>
    <name evidence="1" type="ORF">L6164_007183</name>
</gene>